<evidence type="ECO:0000256" key="1">
    <source>
        <dbReference type="SAM" id="MobiDB-lite"/>
    </source>
</evidence>
<feature type="transmembrane region" description="Helical" evidence="2">
    <location>
        <begin position="521"/>
        <end position="539"/>
    </location>
</feature>
<dbReference type="Proteomes" id="UP000193240">
    <property type="component" value="Unassembled WGS sequence"/>
</dbReference>
<accession>A0A1Y2MCK8</accession>
<sequence>MDLSRYFSVKRCQRSQERRGMEDENVRSYLPLLASPVNEDARRALSNRESDVEKITIHTSGAESSATTILAGDGRTSSGNIVVYKPHHEASSIELFYDLFFVGNLAYFTAMHQHTDAESLINYLKLFTLMWFTWLGTTLFDVRFGLDCVWTRLHKAIQFGVFTGFVFAGPVFDKYNNNYDGESYKQFALVLVVSRAAIALQYAVVMWQTRMFRQTLLPLGLSTAVYVAASIAYLVTMAMFPNNGVGSAEQITWVAISIIEGLAVLLIAMTWRIVSFKYTHIVERLQLLTLIIIGEGIIGMIKSVASITKGQTDNNSTELGSVIAAVLLLYLIYMLYFDQFSEDRFGTLRQQIWSLLHYPLHMAIVICVEGNTSLIVWNSAVQGLRFIWGMGCEDYSHPAEKFDSSSAYISSINRSMYDIDHRFRSKKWEKTYNWNFDLTQIANYTEDYEFKSDMWNNKTGELVKTLFTRAQVFVFEAHSDTLAKLNAVTPVNAVFTRNNQEATQERLDAIYDVFNVTVMSFYIGAGAILLVLAILYWFNKMHKTKYEFGEMINRVVVGFALIIMGVATVIGDKSTEGFKFAASNWIITIVVLCFILVLVLDNILLWLNRKTLRRNARRTWHSSTLSGSNTEQENSTLTLLRGPHSRATSRSPSRSAPMSRNPSTPSLLPLSHSQRAEGSRAQSEHRRGRSGASESNFNVSNVVDFAYNVPPRSYSQSHSRSHSRSNLMRQEGREQIGLALSPSPLLPERNPNRDPSRRRGEKGNEKGKGKVMERAWYDTVEMEMEVELGVEVEVEMEGSEDLALSDREEMRRLGRARTT</sequence>
<dbReference type="Pfam" id="PF06772">
    <property type="entry name" value="LtrA"/>
    <property type="match status" value="1"/>
</dbReference>
<feature type="transmembrane region" description="Helical" evidence="2">
    <location>
        <begin position="285"/>
        <end position="307"/>
    </location>
</feature>
<feature type="region of interest" description="Disordered" evidence="1">
    <location>
        <begin position="737"/>
        <end position="772"/>
    </location>
</feature>
<keyword evidence="2" id="KW-0472">Membrane</keyword>
<feature type="compositionally biased region" description="Basic and acidic residues" evidence="1">
    <location>
        <begin position="674"/>
        <end position="685"/>
    </location>
</feature>
<reference evidence="3 4" key="1">
    <citation type="journal article" date="2017" name="Genome Announc.">
        <title>Genome sequence of the saprophytic ascomycete Epicoccum nigrum ICMP 19927 strain isolated from New Zealand.</title>
        <authorList>
            <person name="Fokin M."/>
            <person name="Fleetwood D."/>
            <person name="Weir B.S."/>
            <person name="Villas-Boas S.G."/>
        </authorList>
    </citation>
    <scope>NUCLEOTIDE SEQUENCE [LARGE SCALE GENOMIC DNA]</scope>
    <source>
        <strain evidence="3 4">ICMP 19927</strain>
    </source>
</reference>
<keyword evidence="2" id="KW-0812">Transmembrane</keyword>
<feature type="compositionally biased region" description="Polar residues" evidence="1">
    <location>
        <begin position="621"/>
        <end position="638"/>
    </location>
</feature>
<evidence type="ECO:0000313" key="4">
    <source>
        <dbReference type="Proteomes" id="UP000193240"/>
    </source>
</evidence>
<dbReference type="InterPro" id="IPR010640">
    <property type="entry name" value="Low_temperature_requirement_A"/>
</dbReference>
<keyword evidence="4" id="KW-1185">Reference proteome</keyword>
<feature type="transmembrane region" description="Helical" evidence="2">
    <location>
        <begin position="184"/>
        <end position="204"/>
    </location>
</feature>
<dbReference type="InParanoid" id="A0A1Y2MCK8"/>
<feature type="transmembrane region" description="Helical" evidence="2">
    <location>
        <begin position="123"/>
        <end position="144"/>
    </location>
</feature>
<gene>
    <name evidence="3" type="ORF">B5807_02749</name>
</gene>
<feature type="transmembrane region" description="Helical" evidence="2">
    <location>
        <begin position="216"/>
        <end position="239"/>
    </location>
</feature>
<dbReference type="AlphaFoldDB" id="A0A1Y2MCK8"/>
<feature type="compositionally biased region" description="Low complexity" evidence="1">
    <location>
        <begin position="645"/>
        <end position="671"/>
    </location>
</feature>
<organism evidence="3 4">
    <name type="scientific">Epicoccum nigrum</name>
    <name type="common">Soil fungus</name>
    <name type="synonym">Epicoccum purpurascens</name>
    <dbReference type="NCBI Taxonomy" id="105696"/>
    <lineage>
        <taxon>Eukaryota</taxon>
        <taxon>Fungi</taxon>
        <taxon>Dikarya</taxon>
        <taxon>Ascomycota</taxon>
        <taxon>Pezizomycotina</taxon>
        <taxon>Dothideomycetes</taxon>
        <taxon>Pleosporomycetidae</taxon>
        <taxon>Pleosporales</taxon>
        <taxon>Pleosporineae</taxon>
        <taxon>Didymellaceae</taxon>
        <taxon>Epicoccum</taxon>
    </lineage>
</organism>
<dbReference type="STRING" id="105696.A0A1Y2MCK8"/>
<proteinExistence type="predicted"/>
<keyword evidence="2" id="KW-1133">Transmembrane helix</keyword>
<protein>
    <submittedName>
        <fullName evidence="3">Uncharacterized protein</fullName>
    </submittedName>
</protein>
<feature type="transmembrane region" description="Helical" evidence="2">
    <location>
        <begin position="156"/>
        <end position="172"/>
    </location>
</feature>
<dbReference type="EMBL" id="KZ107839">
    <property type="protein sequence ID" value="OSS52978.1"/>
    <property type="molecule type" value="Genomic_DNA"/>
</dbReference>
<feature type="region of interest" description="Disordered" evidence="1">
    <location>
        <begin position="795"/>
        <end position="819"/>
    </location>
</feature>
<dbReference type="PANTHER" id="PTHR42101">
    <property type="entry name" value="CHROMOSOME 16, WHOLE GENOME SHOTGUN SEQUENCE"/>
    <property type="match status" value="1"/>
</dbReference>
<dbReference type="OMA" id="HKTKYEF"/>
<name>A0A1Y2MCK8_EPING</name>
<evidence type="ECO:0000256" key="2">
    <source>
        <dbReference type="SAM" id="Phobius"/>
    </source>
</evidence>
<feature type="transmembrane region" description="Helical" evidence="2">
    <location>
        <begin position="319"/>
        <end position="337"/>
    </location>
</feature>
<feature type="transmembrane region" description="Helical" evidence="2">
    <location>
        <begin position="251"/>
        <end position="273"/>
    </location>
</feature>
<feature type="compositionally biased region" description="Basic and acidic residues" evidence="1">
    <location>
        <begin position="750"/>
        <end position="772"/>
    </location>
</feature>
<dbReference type="PANTHER" id="PTHR42101:SF1">
    <property type="entry name" value="LOW TEMPERATURE REQUIREMENT A"/>
    <property type="match status" value="1"/>
</dbReference>
<feature type="transmembrane region" description="Helical" evidence="2">
    <location>
        <begin position="551"/>
        <end position="570"/>
    </location>
</feature>
<feature type="region of interest" description="Disordered" evidence="1">
    <location>
        <begin position="618"/>
        <end position="695"/>
    </location>
</feature>
<evidence type="ECO:0000313" key="3">
    <source>
        <dbReference type="EMBL" id="OSS52978.1"/>
    </source>
</evidence>
<feature type="transmembrane region" description="Helical" evidence="2">
    <location>
        <begin position="582"/>
        <end position="607"/>
    </location>
</feature>